<organism evidence="1 2">
    <name type="scientific">Serendipita vermifera MAFF 305830</name>
    <dbReference type="NCBI Taxonomy" id="933852"/>
    <lineage>
        <taxon>Eukaryota</taxon>
        <taxon>Fungi</taxon>
        <taxon>Dikarya</taxon>
        <taxon>Basidiomycota</taxon>
        <taxon>Agaricomycotina</taxon>
        <taxon>Agaricomycetes</taxon>
        <taxon>Sebacinales</taxon>
        <taxon>Serendipitaceae</taxon>
        <taxon>Serendipita</taxon>
    </lineage>
</organism>
<dbReference type="HOGENOM" id="CLU_2334955_0_0_1"/>
<sequence>MRSSFTKLDPSLFASFPHRLEVQRLNAHTHVEFVKKGRTHGDFQRFDIIVRFFSALSLCLLLMPPPNTNEVVIQGRRRHSRPSIAVDFSRGISSLAAI</sequence>
<gene>
    <name evidence="1" type="ORF">M408DRAFT_266583</name>
</gene>
<reference evidence="2" key="2">
    <citation type="submission" date="2015-01" db="EMBL/GenBank/DDBJ databases">
        <title>Evolutionary Origins and Diversification of the Mycorrhizal Mutualists.</title>
        <authorList>
            <consortium name="DOE Joint Genome Institute"/>
            <consortium name="Mycorrhizal Genomics Consortium"/>
            <person name="Kohler A."/>
            <person name="Kuo A."/>
            <person name="Nagy L.G."/>
            <person name="Floudas D."/>
            <person name="Copeland A."/>
            <person name="Barry K.W."/>
            <person name="Cichocki N."/>
            <person name="Veneault-Fourrey C."/>
            <person name="LaButti K."/>
            <person name="Lindquist E.A."/>
            <person name="Lipzen A."/>
            <person name="Lundell T."/>
            <person name="Morin E."/>
            <person name="Murat C."/>
            <person name="Riley R."/>
            <person name="Ohm R."/>
            <person name="Sun H."/>
            <person name="Tunlid A."/>
            <person name="Henrissat B."/>
            <person name="Grigoriev I.V."/>
            <person name="Hibbett D.S."/>
            <person name="Martin F."/>
        </authorList>
    </citation>
    <scope>NUCLEOTIDE SEQUENCE [LARGE SCALE GENOMIC DNA]</scope>
    <source>
        <strain evidence="2">MAFF 305830</strain>
    </source>
</reference>
<keyword evidence="2" id="KW-1185">Reference proteome</keyword>
<evidence type="ECO:0000313" key="1">
    <source>
        <dbReference type="EMBL" id="KIM23154.1"/>
    </source>
</evidence>
<dbReference type="AlphaFoldDB" id="A0A0C3AT22"/>
<proteinExistence type="predicted"/>
<dbReference type="EMBL" id="KN824342">
    <property type="protein sequence ID" value="KIM23154.1"/>
    <property type="molecule type" value="Genomic_DNA"/>
</dbReference>
<dbReference type="Proteomes" id="UP000054097">
    <property type="component" value="Unassembled WGS sequence"/>
</dbReference>
<accession>A0A0C3AT22</accession>
<reference evidence="1 2" key="1">
    <citation type="submission" date="2014-04" db="EMBL/GenBank/DDBJ databases">
        <authorList>
            <consortium name="DOE Joint Genome Institute"/>
            <person name="Kuo A."/>
            <person name="Zuccaro A."/>
            <person name="Kohler A."/>
            <person name="Nagy L.G."/>
            <person name="Floudas D."/>
            <person name="Copeland A."/>
            <person name="Barry K.W."/>
            <person name="Cichocki N."/>
            <person name="Veneault-Fourrey C."/>
            <person name="LaButti K."/>
            <person name="Lindquist E.A."/>
            <person name="Lipzen A."/>
            <person name="Lundell T."/>
            <person name="Morin E."/>
            <person name="Murat C."/>
            <person name="Sun H."/>
            <person name="Tunlid A."/>
            <person name="Henrissat B."/>
            <person name="Grigoriev I.V."/>
            <person name="Hibbett D.S."/>
            <person name="Martin F."/>
            <person name="Nordberg H.P."/>
            <person name="Cantor M.N."/>
            <person name="Hua S.X."/>
        </authorList>
    </citation>
    <scope>NUCLEOTIDE SEQUENCE [LARGE SCALE GENOMIC DNA]</scope>
    <source>
        <strain evidence="1 2">MAFF 305830</strain>
    </source>
</reference>
<evidence type="ECO:0000313" key="2">
    <source>
        <dbReference type="Proteomes" id="UP000054097"/>
    </source>
</evidence>
<protein>
    <submittedName>
        <fullName evidence="1">Uncharacterized protein</fullName>
    </submittedName>
</protein>
<name>A0A0C3AT22_SERVB</name>